<evidence type="ECO:0000256" key="1">
    <source>
        <dbReference type="SAM" id="MobiDB-lite"/>
    </source>
</evidence>
<evidence type="ECO:0000313" key="3">
    <source>
        <dbReference type="EMBL" id="STY93087.1"/>
    </source>
</evidence>
<feature type="region of interest" description="Disordered" evidence="1">
    <location>
        <begin position="19"/>
        <end position="50"/>
    </location>
</feature>
<dbReference type="Proteomes" id="UP000254133">
    <property type="component" value="Unassembled WGS sequence"/>
</dbReference>
<feature type="signal peptide" evidence="2">
    <location>
        <begin position="1"/>
        <end position="17"/>
    </location>
</feature>
<protein>
    <recommendedName>
        <fullName evidence="5">Lipoprotein</fullName>
    </recommendedName>
</protein>
<organism evidence="3 4">
    <name type="scientific">Moraxella bovis</name>
    <dbReference type="NCBI Taxonomy" id="476"/>
    <lineage>
        <taxon>Bacteria</taxon>
        <taxon>Pseudomonadati</taxon>
        <taxon>Pseudomonadota</taxon>
        <taxon>Gammaproteobacteria</taxon>
        <taxon>Moraxellales</taxon>
        <taxon>Moraxellaceae</taxon>
        <taxon>Moraxella</taxon>
    </lineage>
</organism>
<feature type="compositionally biased region" description="Polar residues" evidence="1">
    <location>
        <begin position="39"/>
        <end position="50"/>
    </location>
</feature>
<dbReference type="EMBL" id="UGPZ01000003">
    <property type="protein sequence ID" value="STY93087.1"/>
    <property type="molecule type" value="Genomic_DNA"/>
</dbReference>
<evidence type="ECO:0000313" key="4">
    <source>
        <dbReference type="Proteomes" id="UP000254133"/>
    </source>
</evidence>
<name>A0A378Q1V3_MORBO</name>
<dbReference type="PROSITE" id="PS51257">
    <property type="entry name" value="PROKAR_LIPOPROTEIN"/>
    <property type="match status" value="1"/>
</dbReference>
<gene>
    <name evidence="3" type="ORF">NCTC9426_01802</name>
</gene>
<dbReference type="RefSeq" id="WP_115369528.1">
    <property type="nucleotide sequence ID" value="NZ_UGPZ01000003.1"/>
</dbReference>
<dbReference type="AlphaFoldDB" id="A0A378Q1V3"/>
<sequence length="227" mass="25043">MKKFTLLLLPLALIACGEPSTDTTKEPTTTAPSVEKAESSANSTATQSALTDDEYKKQLDSLTDGVPYKLSGDGVVIFENVSDMMTAFNNYQHEGQFKVLGENPVHLELYDLNTQTNTQDNLTYDQHKALLYGIYKPFTYTSIDKITVSAGVKDMKDPSKVIVKPMTLTVTKEQALKALQAHTDAKDFKDLVADTNADFVVKGYSGSKLSEVLYKNEVQKAIIDELK</sequence>
<evidence type="ECO:0008006" key="5">
    <source>
        <dbReference type="Google" id="ProtNLM"/>
    </source>
</evidence>
<accession>A0A378Q1V3</accession>
<evidence type="ECO:0000256" key="2">
    <source>
        <dbReference type="SAM" id="SignalP"/>
    </source>
</evidence>
<feature type="chain" id="PRO_5017061874" description="Lipoprotein" evidence="2">
    <location>
        <begin position="18"/>
        <end position="227"/>
    </location>
</feature>
<keyword evidence="2" id="KW-0732">Signal</keyword>
<proteinExistence type="predicted"/>
<reference evidence="3 4" key="1">
    <citation type="submission" date="2018-06" db="EMBL/GenBank/DDBJ databases">
        <authorList>
            <consortium name="Pathogen Informatics"/>
            <person name="Doyle S."/>
        </authorList>
    </citation>
    <scope>NUCLEOTIDE SEQUENCE [LARGE SCALE GENOMIC DNA]</scope>
    <source>
        <strain evidence="3 4">NCTC9426</strain>
    </source>
</reference>